<evidence type="ECO:0000313" key="3">
    <source>
        <dbReference type="Proteomes" id="UP000199167"/>
    </source>
</evidence>
<dbReference type="AlphaFoldDB" id="A0A1I0RS75"/>
<keyword evidence="3" id="KW-1185">Reference proteome</keyword>
<accession>A0A1I0RS75</accession>
<dbReference type="EMBL" id="FOIZ01000002">
    <property type="protein sequence ID" value="SEW44118.1"/>
    <property type="molecule type" value="Genomic_DNA"/>
</dbReference>
<name>A0A1I0RS75_9RHOB</name>
<evidence type="ECO:0000256" key="1">
    <source>
        <dbReference type="SAM" id="MobiDB-lite"/>
    </source>
</evidence>
<feature type="region of interest" description="Disordered" evidence="1">
    <location>
        <begin position="294"/>
        <end position="318"/>
    </location>
</feature>
<dbReference type="Proteomes" id="UP000199167">
    <property type="component" value="Unassembled WGS sequence"/>
</dbReference>
<organism evidence="2 3">
    <name type="scientific">Cognatiyoonia koreensis</name>
    <dbReference type="NCBI Taxonomy" id="364200"/>
    <lineage>
        <taxon>Bacteria</taxon>
        <taxon>Pseudomonadati</taxon>
        <taxon>Pseudomonadota</taxon>
        <taxon>Alphaproteobacteria</taxon>
        <taxon>Rhodobacterales</taxon>
        <taxon>Paracoccaceae</taxon>
        <taxon>Cognatiyoonia</taxon>
    </lineage>
</organism>
<dbReference type="InterPro" id="IPR036770">
    <property type="entry name" value="Ankyrin_rpt-contain_sf"/>
</dbReference>
<proteinExistence type="predicted"/>
<evidence type="ECO:0000313" key="2">
    <source>
        <dbReference type="EMBL" id="SEW44118.1"/>
    </source>
</evidence>
<sequence>MAETAQNITKCFDSAADAQARAANIGASADEETRAVLTNLYLNAEPDVEALRGLGKDRLDQVLRTADDKFNHTTLLNEAVRQANYRWTKALLDAGADPNASGSLMAYTASDNIWHPKTSPLHLFQDGSPAVPFLELYLDYGGALDTTGGGGYNNNPLINAPFKNLAAQVFLLERSANGWLTSLPESSRAFRRTMFGKYITGGLSADYNETMYTFVIRDLFRMPQSDSYRTMVHDVYLDLLERESDSSGPEARHHLWTLQRVVGAMIDKGHITPSARMTELLTTHAVPDSEGGWVTPKGQLHQNYDDPRQGSVLGTELW</sequence>
<dbReference type="STRING" id="364200.SAMN04488515_3158"/>
<evidence type="ECO:0008006" key="4">
    <source>
        <dbReference type="Google" id="ProtNLM"/>
    </source>
</evidence>
<gene>
    <name evidence="2" type="ORF">SAMN04488515_3158</name>
</gene>
<reference evidence="2 3" key="1">
    <citation type="submission" date="2016-10" db="EMBL/GenBank/DDBJ databases">
        <authorList>
            <person name="de Groot N.N."/>
        </authorList>
    </citation>
    <scope>NUCLEOTIDE SEQUENCE [LARGE SCALE GENOMIC DNA]</scope>
    <source>
        <strain evidence="2 3">DSM 17925</strain>
    </source>
</reference>
<dbReference type="Gene3D" id="1.25.40.20">
    <property type="entry name" value="Ankyrin repeat-containing domain"/>
    <property type="match status" value="1"/>
</dbReference>
<protein>
    <recommendedName>
        <fullName evidence="4">Ankyrin repeat-containing protein</fullName>
    </recommendedName>
</protein>